<comment type="caution">
    <text evidence="2">The sequence shown here is derived from an EMBL/GenBank/DDBJ whole genome shotgun (WGS) entry which is preliminary data.</text>
</comment>
<dbReference type="Proteomes" id="UP000571817">
    <property type="component" value="Unassembled WGS sequence"/>
</dbReference>
<dbReference type="RefSeq" id="WP_179478367.1">
    <property type="nucleotide sequence ID" value="NZ_JACCFW010000001.1"/>
</dbReference>
<keyword evidence="3" id="KW-1185">Reference proteome</keyword>
<dbReference type="AlphaFoldDB" id="A0A853DBA2"/>
<dbReference type="NCBIfam" id="TIGR03083">
    <property type="entry name" value="maleylpyruvate isomerase family mycothiol-dependent enzyme"/>
    <property type="match status" value="1"/>
</dbReference>
<dbReference type="SUPFAM" id="SSF109854">
    <property type="entry name" value="DinB/YfiT-like putative metalloenzymes"/>
    <property type="match status" value="1"/>
</dbReference>
<dbReference type="Pfam" id="PF11716">
    <property type="entry name" value="MDMPI_N"/>
    <property type="match status" value="1"/>
</dbReference>
<name>A0A853DBA2_9MICO</name>
<dbReference type="GO" id="GO:0046872">
    <property type="term" value="F:metal ion binding"/>
    <property type="evidence" value="ECO:0007669"/>
    <property type="project" value="InterPro"/>
</dbReference>
<proteinExistence type="predicted"/>
<feature type="domain" description="Mycothiol-dependent maleylpyruvate isomerase metal-binding" evidence="1">
    <location>
        <begin position="29"/>
        <end position="155"/>
    </location>
</feature>
<evidence type="ECO:0000313" key="2">
    <source>
        <dbReference type="EMBL" id="NYJ73233.1"/>
    </source>
</evidence>
<dbReference type="EMBL" id="JACCFW010000001">
    <property type="protein sequence ID" value="NYJ73233.1"/>
    <property type="molecule type" value="Genomic_DNA"/>
</dbReference>
<sequence length="295" mass="32212">MQTHPQPPVELPELVDAFAATGQSILDLGLTCHPEDFDKPTALPGWTVKDVFAHVAGTEHLMNGGQDREVEVLDYEWIRNDAGRFMERAVEVRRGRSGGEIVNEWRDLLPKRIASYRDPTLNPETVIQGPFGPMELTAMLHLRLIDLWCHEQDLRDALHSMGNLDSAGAAAFTSDVLAAFPARAARRADLEVGSVVIIECTGPVMARQGIRIVEGSDGRPYAESLFSGTAHVDKVDDETGEIIPLPLGKITTIRLSTESLTRRGAGRISTADLRYSVEGDEAAAARVLDVLTITP</sequence>
<dbReference type="InterPro" id="IPR017517">
    <property type="entry name" value="Maleyloyr_isom"/>
</dbReference>
<accession>A0A853DBA2</accession>
<dbReference type="InterPro" id="IPR034660">
    <property type="entry name" value="DinB/YfiT-like"/>
</dbReference>
<dbReference type="Gene3D" id="1.20.120.450">
    <property type="entry name" value="dinb family like domain"/>
    <property type="match status" value="1"/>
</dbReference>
<organism evidence="2 3">
    <name type="scientific">Allobranchiibius huperziae</name>
    <dbReference type="NCBI Taxonomy" id="1874116"/>
    <lineage>
        <taxon>Bacteria</taxon>
        <taxon>Bacillati</taxon>
        <taxon>Actinomycetota</taxon>
        <taxon>Actinomycetes</taxon>
        <taxon>Micrococcales</taxon>
        <taxon>Dermacoccaceae</taxon>
        <taxon>Allobranchiibius</taxon>
    </lineage>
</organism>
<reference evidence="2 3" key="1">
    <citation type="submission" date="2020-07" db="EMBL/GenBank/DDBJ databases">
        <title>Sequencing the genomes of 1000 actinobacteria strains.</title>
        <authorList>
            <person name="Klenk H.-P."/>
        </authorList>
    </citation>
    <scope>NUCLEOTIDE SEQUENCE [LARGE SCALE GENOMIC DNA]</scope>
    <source>
        <strain evidence="2 3">DSM 29531</strain>
    </source>
</reference>
<dbReference type="InterPro" id="IPR024344">
    <property type="entry name" value="MDMPI_metal-binding"/>
</dbReference>
<evidence type="ECO:0000313" key="3">
    <source>
        <dbReference type="Proteomes" id="UP000571817"/>
    </source>
</evidence>
<gene>
    <name evidence="2" type="ORF">HNR15_000196</name>
</gene>
<protein>
    <submittedName>
        <fullName evidence="2">Uncharacterized protein (TIGR03083 family)</fullName>
    </submittedName>
</protein>
<evidence type="ECO:0000259" key="1">
    <source>
        <dbReference type="Pfam" id="PF11716"/>
    </source>
</evidence>